<accession>A0A1G6X470</accession>
<dbReference type="PROSITE" id="PS51257">
    <property type="entry name" value="PROKAR_LIPOPROTEIN"/>
    <property type="match status" value="1"/>
</dbReference>
<feature type="signal peptide" evidence="2">
    <location>
        <begin position="1"/>
        <end position="21"/>
    </location>
</feature>
<keyword evidence="2" id="KW-0732">Signal</keyword>
<protein>
    <recommendedName>
        <fullName evidence="5">DUF4352 domain-containing protein</fullName>
    </recommendedName>
</protein>
<evidence type="ECO:0000256" key="2">
    <source>
        <dbReference type="SAM" id="SignalP"/>
    </source>
</evidence>
<dbReference type="AlphaFoldDB" id="A0A1G6X470"/>
<evidence type="ECO:0000313" key="3">
    <source>
        <dbReference type="EMBL" id="SDD72908.1"/>
    </source>
</evidence>
<evidence type="ECO:0000313" key="4">
    <source>
        <dbReference type="Proteomes" id="UP000199501"/>
    </source>
</evidence>
<dbReference type="STRING" id="1271860.SAMN05216174_11697"/>
<name>A0A1G6X470_9PSEU</name>
<gene>
    <name evidence="3" type="ORF">SAMN05216174_11697</name>
</gene>
<proteinExistence type="predicted"/>
<sequence>MKTVGLAAATSALVVVLTTSACGGGPATAQAGASTTTGEKIARSAGPLSRATDRTDLGNGISIVISAPKSFVPTASASPVVPRGVGFDMTLENNGTTPYRPTLLSLSASANGTSIQQVVDSTQGYSGVLGQDEILPGRSARFSVAFAVPAEKAAVRVDAQPDPGHGATVTVFDGVA</sequence>
<keyword evidence="4" id="KW-1185">Reference proteome</keyword>
<dbReference type="OrthoDB" id="3686846at2"/>
<dbReference type="RefSeq" id="WP_091455954.1">
    <property type="nucleotide sequence ID" value="NZ_FMZZ01000016.1"/>
</dbReference>
<reference evidence="4" key="1">
    <citation type="submission" date="2016-10" db="EMBL/GenBank/DDBJ databases">
        <authorList>
            <person name="Varghese N."/>
            <person name="Submissions S."/>
        </authorList>
    </citation>
    <scope>NUCLEOTIDE SEQUENCE [LARGE SCALE GENOMIC DNA]</scope>
    <source>
        <strain evidence="4">IBRC-M 10403</strain>
    </source>
</reference>
<dbReference type="EMBL" id="FMZZ01000016">
    <property type="protein sequence ID" value="SDD72908.1"/>
    <property type="molecule type" value="Genomic_DNA"/>
</dbReference>
<feature type="region of interest" description="Disordered" evidence="1">
    <location>
        <begin position="26"/>
        <end position="52"/>
    </location>
</feature>
<evidence type="ECO:0000256" key="1">
    <source>
        <dbReference type="SAM" id="MobiDB-lite"/>
    </source>
</evidence>
<feature type="chain" id="PRO_5038750245" description="DUF4352 domain-containing protein" evidence="2">
    <location>
        <begin position="22"/>
        <end position="176"/>
    </location>
</feature>
<feature type="compositionally biased region" description="Low complexity" evidence="1">
    <location>
        <begin position="26"/>
        <end position="38"/>
    </location>
</feature>
<dbReference type="Proteomes" id="UP000199501">
    <property type="component" value="Unassembled WGS sequence"/>
</dbReference>
<organism evidence="3 4">
    <name type="scientific">Actinokineospora iranica</name>
    <dbReference type="NCBI Taxonomy" id="1271860"/>
    <lineage>
        <taxon>Bacteria</taxon>
        <taxon>Bacillati</taxon>
        <taxon>Actinomycetota</taxon>
        <taxon>Actinomycetes</taxon>
        <taxon>Pseudonocardiales</taxon>
        <taxon>Pseudonocardiaceae</taxon>
        <taxon>Actinokineospora</taxon>
    </lineage>
</organism>
<evidence type="ECO:0008006" key="5">
    <source>
        <dbReference type="Google" id="ProtNLM"/>
    </source>
</evidence>